<evidence type="ECO:0000313" key="2">
    <source>
        <dbReference type="Proteomes" id="UP000274131"/>
    </source>
</evidence>
<keyword evidence="2" id="KW-1185">Reference proteome</keyword>
<dbReference type="WBParaSite" id="EVEC_0000275301-mRNA-1">
    <property type="protein sequence ID" value="EVEC_0000275301-mRNA-1"/>
    <property type="gene ID" value="EVEC_0000275301"/>
</dbReference>
<gene>
    <name evidence="1" type="ORF">EVEC_LOCUS2461</name>
</gene>
<protein>
    <submittedName>
        <fullName evidence="3">RUN domain-containing protein</fullName>
    </submittedName>
</protein>
<accession>A0A0N4UYT3</accession>
<dbReference type="EMBL" id="UXUI01007384">
    <property type="protein sequence ID" value="VDD87318.1"/>
    <property type="molecule type" value="Genomic_DNA"/>
</dbReference>
<dbReference type="AlphaFoldDB" id="A0A0N4UYT3"/>
<reference evidence="1 2" key="2">
    <citation type="submission" date="2018-10" db="EMBL/GenBank/DDBJ databases">
        <authorList>
            <consortium name="Pathogen Informatics"/>
        </authorList>
    </citation>
    <scope>NUCLEOTIDE SEQUENCE [LARGE SCALE GENOMIC DNA]</scope>
</reference>
<organism evidence="3">
    <name type="scientific">Enterobius vermicularis</name>
    <name type="common">Human pinworm</name>
    <dbReference type="NCBI Taxonomy" id="51028"/>
    <lineage>
        <taxon>Eukaryota</taxon>
        <taxon>Metazoa</taxon>
        <taxon>Ecdysozoa</taxon>
        <taxon>Nematoda</taxon>
        <taxon>Chromadorea</taxon>
        <taxon>Rhabditida</taxon>
        <taxon>Spirurina</taxon>
        <taxon>Oxyuridomorpha</taxon>
        <taxon>Oxyuroidea</taxon>
        <taxon>Oxyuridae</taxon>
        <taxon>Enterobius</taxon>
    </lineage>
</organism>
<evidence type="ECO:0000313" key="1">
    <source>
        <dbReference type="EMBL" id="VDD87318.1"/>
    </source>
</evidence>
<proteinExistence type="predicted"/>
<sequence>MIFDQSSRRALAILPKYAANDILRIRSALNCAFAYWKLEFGFDSYNCAECFQFDENLVVSCLKNLEENACFRHGHGNSSWHLVNPGLAKILLHAAITGGLVEFQMTSGTLNCSADLSSSFIADMFESVFDRYI</sequence>
<evidence type="ECO:0000313" key="3">
    <source>
        <dbReference type="WBParaSite" id="EVEC_0000275301-mRNA-1"/>
    </source>
</evidence>
<reference evidence="3" key="1">
    <citation type="submission" date="2017-02" db="UniProtKB">
        <authorList>
            <consortium name="WormBaseParasite"/>
        </authorList>
    </citation>
    <scope>IDENTIFICATION</scope>
</reference>
<name>A0A0N4UYT3_ENTVE</name>
<dbReference type="Proteomes" id="UP000274131">
    <property type="component" value="Unassembled WGS sequence"/>
</dbReference>